<feature type="transmembrane region" description="Helical" evidence="1">
    <location>
        <begin position="218"/>
        <end position="242"/>
    </location>
</feature>
<evidence type="ECO:0000256" key="2">
    <source>
        <dbReference type="SAM" id="SignalP"/>
    </source>
</evidence>
<dbReference type="STRING" id="529704.SAMN02927913_0727"/>
<feature type="chain" id="PRO_5011639599" description="TPM domain-containing protein" evidence="2">
    <location>
        <begin position="26"/>
        <end position="300"/>
    </location>
</feature>
<dbReference type="PROSITE" id="PS51257">
    <property type="entry name" value="PROKAR_LIPOPROTEIN"/>
    <property type="match status" value="1"/>
</dbReference>
<keyword evidence="1" id="KW-0472">Membrane</keyword>
<dbReference type="Proteomes" id="UP000199420">
    <property type="component" value="Unassembled WGS sequence"/>
</dbReference>
<organism evidence="4 5">
    <name type="scientific">Frateuria terrea</name>
    <dbReference type="NCBI Taxonomy" id="529704"/>
    <lineage>
        <taxon>Bacteria</taxon>
        <taxon>Pseudomonadati</taxon>
        <taxon>Pseudomonadota</taxon>
        <taxon>Gammaproteobacteria</taxon>
        <taxon>Lysobacterales</taxon>
        <taxon>Rhodanobacteraceae</taxon>
        <taxon>Frateuria</taxon>
    </lineage>
</organism>
<feature type="signal peptide" evidence="2">
    <location>
        <begin position="1"/>
        <end position="25"/>
    </location>
</feature>
<sequence>MVPRAPRLAWLLFALLLAAGCGAQAAEVPALKRHVTDLTGTLSAQQVDQLDAKLVDLEKRKGAQLVVLMIGSIGKQDIESFSLAVAERNKVGRKGTDDGVLLLVAKDDRRVRIEVGYGLEGAIPDAATARIIREYIAPKFRVGDYYGGIADAVGALTQLIDGEPLPPPVQGAPREHRGIDFQQALLIGVFIAFFLRNLFGRANLFVRTPLGAGITGGVLWLIAASLGMAALGAVIGGVLMLLPGGGGRSIGRGGWGGWGGFGGGGFGGGGLGGGSGFGGGGGGFSGGGGSFGGGGSSGSW</sequence>
<evidence type="ECO:0000259" key="3">
    <source>
        <dbReference type="Pfam" id="PF04536"/>
    </source>
</evidence>
<protein>
    <recommendedName>
        <fullName evidence="3">TPM domain-containing protein</fullName>
    </recommendedName>
</protein>
<dbReference type="Pfam" id="PF04536">
    <property type="entry name" value="TPM_phosphatase"/>
    <property type="match status" value="1"/>
</dbReference>
<feature type="domain" description="TPM" evidence="3">
    <location>
        <begin position="35"/>
        <end position="158"/>
    </location>
</feature>
<dbReference type="OrthoDB" id="9810918at2"/>
<reference evidence="4 5" key="1">
    <citation type="submission" date="2016-10" db="EMBL/GenBank/DDBJ databases">
        <authorList>
            <person name="de Groot N.N."/>
        </authorList>
    </citation>
    <scope>NUCLEOTIDE SEQUENCE [LARGE SCALE GENOMIC DNA]</scope>
    <source>
        <strain evidence="4 5">DSM 26515</strain>
    </source>
</reference>
<dbReference type="PANTHER" id="PTHR30373">
    <property type="entry name" value="UPF0603 PROTEIN YGCG"/>
    <property type="match status" value="1"/>
</dbReference>
<evidence type="ECO:0000313" key="4">
    <source>
        <dbReference type="EMBL" id="SEI46594.1"/>
    </source>
</evidence>
<dbReference type="InterPro" id="IPR007621">
    <property type="entry name" value="TPM_dom"/>
</dbReference>
<dbReference type="Gene3D" id="3.10.310.50">
    <property type="match status" value="1"/>
</dbReference>
<name>A0A1H6R026_9GAMM</name>
<keyword evidence="2" id="KW-0732">Signal</keyword>
<feature type="transmembrane region" description="Helical" evidence="1">
    <location>
        <begin position="184"/>
        <end position="206"/>
    </location>
</feature>
<dbReference type="EMBL" id="FNYC01000001">
    <property type="protein sequence ID" value="SEI46594.1"/>
    <property type="molecule type" value="Genomic_DNA"/>
</dbReference>
<keyword evidence="5" id="KW-1185">Reference proteome</keyword>
<dbReference type="RefSeq" id="WP_091333695.1">
    <property type="nucleotide sequence ID" value="NZ_FNYC01000001.1"/>
</dbReference>
<proteinExistence type="predicted"/>
<evidence type="ECO:0000313" key="5">
    <source>
        <dbReference type="Proteomes" id="UP000199420"/>
    </source>
</evidence>
<keyword evidence="1" id="KW-0812">Transmembrane</keyword>
<gene>
    <name evidence="4" type="ORF">SAMN04487997_0812</name>
</gene>
<dbReference type="AlphaFoldDB" id="A0A1H6R026"/>
<keyword evidence="1" id="KW-1133">Transmembrane helix</keyword>
<accession>A0A1H6R026</accession>
<dbReference type="PANTHER" id="PTHR30373:SF2">
    <property type="entry name" value="UPF0603 PROTEIN YGCG"/>
    <property type="match status" value="1"/>
</dbReference>
<evidence type="ECO:0000256" key="1">
    <source>
        <dbReference type="SAM" id="Phobius"/>
    </source>
</evidence>